<dbReference type="InterPro" id="IPR007712">
    <property type="entry name" value="RelE/ParE_toxin"/>
</dbReference>
<dbReference type="PANTHER" id="PTHR33755">
    <property type="entry name" value="TOXIN PARE1-RELATED"/>
    <property type="match status" value="1"/>
</dbReference>
<evidence type="ECO:0000256" key="2">
    <source>
        <dbReference type="ARBA" id="ARBA00022649"/>
    </source>
</evidence>
<dbReference type="Proteomes" id="UP000194003">
    <property type="component" value="Unassembled WGS sequence"/>
</dbReference>
<name>A0A1Y2KCZ4_9PROT</name>
<proteinExistence type="inferred from homology"/>
<keyword evidence="2" id="KW-1277">Toxin-antitoxin system</keyword>
<dbReference type="Gene3D" id="3.30.2310.20">
    <property type="entry name" value="RelE-like"/>
    <property type="match status" value="1"/>
</dbReference>
<accession>A0A1Y2KCZ4</accession>
<comment type="similarity">
    <text evidence="1">Belongs to the RelE toxin family.</text>
</comment>
<sequence length="92" mass="10297">MIVKWLDSAIADLAEIRTYIAQDNPDAASMVADRIVQITDHLKDYPNIGKTSQISNARELVIAGIPYKLVYRVTSNTVEILTVFHTSRKPNP</sequence>
<evidence type="ECO:0000256" key="1">
    <source>
        <dbReference type="ARBA" id="ARBA00006226"/>
    </source>
</evidence>
<dbReference type="InterPro" id="IPR051803">
    <property type="entry name" value="TA_system_RelE-like_toxin"/>
</dbReference>
<protein>
    <submittedName>
        <fullName evidence="3">Putative addiction module toxin, RelE/StbE family</fullName>
    </submittedName>
</protein>
<dbReference type="EMBL" id="LVJN01000001">
    <property type="protein sequence ID" value="OSM08765.1"/>
    <property type="molecule type" value="Genomic_DNA"/>
</dbReference>
<keyword evidence="4" id="KW-1185">Reference proteome</keyword>
<dbReference type="InterPro" id="IPR035093">
    <property type="entry name" value="RelE/ParE_toxin_dom_sf"/>
</dbReference>
<organism evidence="3 4">
    <name type="scientific">Magnetofaba australis IT-1</name>
    <dbReference type="NCBI Taxonomy" id="1434232"/>
    <lineage>
        <taxon>Bacteria</taxon>
        <taxon>Pseudomonadati</taxon>
        <taxon>Pseudomonadota</taxon>
        <taxon>Magnetococcia</taxon>
        <taxon>Magnetococcales</taxon>
        <taxon>Magnetococcaceae</taxon>
        <taxon>Magnetofaba</taxon>
    </lineage>
</organism>
<evidence type="ECO:0000313" key="3">
    <source>
        <dbReference type="EMBL" id="OSM08765.1"/>
    </source>
</evidence>
<dbReference type="AlphaFoldDB" id="A0A1Y2KCZ4"/>
<gene>
    <name evidence="3" type="ORF">MAIT1_02865</name>
</gene>
<evidence type="ECO:0000313" key="4">
    <source>
        <dbReference type="Proteomes" id="UP000194003"/>
    </source>
</evidence>
<dbReference type="NCBIfam" id="TIGR02385">
    <property type="entry name" value="RelE_StbE"/>
    <property type="match status" value="1"/>
</dbReference>
<reference evidence="3 4" key="1">
    <citation type="journal article" date="2016" name="BMC Genomics">
        <title>Combined genomic and structural analyses of a cultured magnetotactic bacterium reveals its niche adaptation to a dynamic environment.</title>
        <authorList>
            <person name="Araujo A.C."/>
            <person name="Morillo V."/>
            <person name="Cypriano J."/>
            <person name="Teixeira L.C."/>
            <person name="Leao P."/>
            <person name="Lyra S."/>
            <person name="Almeida L.G."/>
            <person name="Bazylinski D.A."/>
            <person name="Vasconcellos A.T."/>
            <person name="Abreu F."/>
            <person name="Lins U."/>
        </authorList>
    </citation>
    <scope>NUCLEOTIDE SEQUENCE [LARGE SCALE GENOMIC DNA]</scope>
    <source>
        <strain evidence="3 4">IT-1</strain>
    </source>
</reference>
<dbReference type="Pfam" id="PF05016">
    <property type="entry name" value="ParE_toxin"/>
    <property type="match status" value="1"/>
</dbReference>
<comment type="caution">
    <text evidence="3">The sequence shown here is derived from an EMBL/GenBank/DDBJ whole genome shotgun (WGS) entry which is preliminary data.</text>
</comment>